<evidence type="ECO:0000256" key="1">
    <source>
        <dbReference type="ARBA" id="ARBA00004651"/>
    </source>
</evidence>
<proteinExistence type="inferred from homology"/>
<feature type="transmembrane region" description="Helical" evidence="8">
    <location>
        <begin position="48"/>
        <end position="76"/>
    </location>
</feature>
<keyword evidence="10" id="KW-1185">Reference proteome</keyword>
<evidence type="ECO:0000256" key="4">
    <source>
        <dbReference type="ARBA" id="ARBA00022475"/>
    </source>
</evidence>
<evidence type="ECO:0000256" key="3">
    <source>
        <dbReference type="ARBA" id="ARBA00022449"/>
    </source>
</evidence>
<dbReference type="PANTHER" id="PTHR34584:SF1">
    <property type="entry name" value="NA(+)_H(+) ANTIPORTER SUBUNIT E1"/>
    <property type="match status" value="1"/>
</dbReference>
<comment type="subcellular location">
    <subcellularLocation>
        <location evidence="1">Cell membrane</location>
        <topology evidence="1">Multi-pass membrane protein</topology>
    </subcellularLocation>
</comment>
<evidence type="ECO:0000313" key="10">
    <source>
        <dbReference type="Proteomes" id="UP000040576"/>
    </source>
</evidence>
<evidence type="ECO:0000256" key="6">
    <source>
        <dbReference type="ARBA" id="ARBA00022989"/>
    </source>
</evidence>
<sequence length="159" mass="18185">MPIQVLMNLFIAGLWMFLQDEASFLTFFSGYLVGLFILFCLRRFFHKPFYLFTFLAIGKLFLIFIYELLISSLFVIKHIVRPKINIKPGIFRVETDLAGDLEITLLSLLICLTPGSVVMEVTPDAKTLFVHALHIPESKPSVLKSKAVFEKAIKDVTRK</sequence>
<evidence type="ECO:0000256" key="8">
    <source>
        <dbReference type="SAM" id="Phobius"/>
    </source>
</evidence>
<dbReference type="RefSeq" id="WP_034772065.1">
    <property type="nucleotide sequence ID" value="NZ_CCRF01000077.1"/>
</dbReference>
<keyword evidence="6 8" id="KW-1133">Transmembrane helix</keyword>
<dbReference type="EMBL" id="CCRF01000077">
    <property type="protein sequence ID" value="CEE02511.1"/>
    <property type="molecule type" value="Genomic_DNA"/>
</dbReference>
<comment type="similarity">
    <text evidence="2">Belongs to the CPA3 antiporters (TC 2.A.63) subunit E family.</text>
</comment>
<dbReference type="GO" id="GO:0008324">
    <property type="term" value="F:monoatomic cation transmembrane transporter activity"/>
    <property type="evidence" value="ECO:0007669"/>
    <property type="project" value="InterPro"/>
</dbReference>
<evidence type="ECO:0000313" key="9">
    <source>
        <dbReference type="EMBL" id="CEE02511.1"/>
    </source>
</evidence>
<keyword evidence="3" id="KW-0050">Antiport</keyword>
<accession>A0A090IWP6</accession>
<dbReference type="GO" id="GO:0005886">
    <property type="term" value="C:plasma membrane"/>
    <property type="evidence" value="ECO:0007669"/>
    <property type="project" value="UniProtKB-SubCell"/>
</dbReference>
<dbReference type="PIRSF" id="PIRSF019239">
    <property type="entry name" value="MrpE"/>
    <property type="match status" value="1"/>
</dbReference>
<gene>
    <name evidence="9" type="ORF">BT1A1_2718</name>
</gene>
<keyword evidence="7 8" id="KW-0472">Membrane</keyword>
<dbReference type="InterPro" id="IPR002758">
    <property type="entry name" value="Cation_antiport_E"/>
</dbReference>
<evidence type="ECO:0000256" key="7">
    <source>
        <dbReference type="ARBA" id="ARBA00023136"/>
    </source>
</evidence>
<dbReference type="GO" id="GO:0015297">
    <property type="term" value="F:antiporter activity"/>
    <property type="evidence" value="ECO:0007669"/>
    <property type="project" value="UniProtKB-KW"/>
</dbReference>
<dbReference type="Proteomes" id="UP000040576">
    <property type="component" value="Unassembled WGS sequence"/>
</dbReference>
<protein>
    <submittedName>
        <fullName evidence="9">Cation antiporter</fullName>
    </submittedName>
</protein>
<evidence type="ECO:0000256" key="2">
    <source>
        <dbReference type="ARBA" id="ARBA00006228"/>
    </source>
</evidence>
<keyword evidence="4" id="KW-1003">Cell membrane</keyword>
<dbReference type="Pfam" id="PF01899">
    <property type="entry name" value="MNHE"/>
    <property type="match status" value="1"/>
</dbReference>
<reference evidence="9 10" key="1">
    <citation type="submission" date="2014-07" db="EMBL/GenBank/DDBJ databases">
        <authorList>
            <person name="Wibberg Daniel"/>
        </authorList>
    </citation>
    <scope>NUCLEOTIDE SEQUENCE [LARGE SCALE GENOMIC DNA]</scope>
</reference>
<keyword evidence="5 8" id="KW-0812">Transmembrane</keyword>
<organism evidence="9 10">
    <name type="scientific">Caldibacillus thermoamylovorans</name>
    <dbReference type="NCBI Taxonomy" id="35841"/>
    <lineage>
        <taxon>Bacteria</taxon>
        <taxon>Bacillati</taxon>
        <taxon>Bacillota</taxon>
        <taxon>Bacilli</taxon>
        <taxon>Bacillales</taxon>
        <taxon>Bacillaceae</taxon>
        <taxon>Caldibacillus</taxon>
    </lineage>
</organism>
<keyword evidence="3" id="KW-0813">Transport</keyword>
<name>A0A090IWP6_9BACI</name>
<dbReference type="PANTHER" id="PTHR34584">
    <property type="entry name" value="NA(+)/H(+) ANTIPORTER SUBUNIT E1"/>
    <property type="match status" value="1"/>
</dbReference>
<feature type="transmembrane region" description="Helical" evidence="8">
    <location>
        <begin position="22"/>
        <end position="41"/>
    </location>
</feature>
<evidence type="ECO:0000256" key="5">
    <source>
        <dbReference type="ARBA" id="ARBA00022692"/>
    </source>
</evidence>
<dbReference type="AlphaFoldDB" id="A0A090IWP6"/>